<organism evidence="5 6">
    <name type="scientific">Nocardia bovistercoris</name>
    <dbReference type="NCBI Taxonomy" id="2785916"/>
    <lineage>
        <taxon>Bacteria</taxon>
        <taxon>Bacillati</taxon>
        <taxon>Actinomycetota</taxon>
        <taxon>Actinomycetes</taxon>
        <taxon>Mycobacteriales</taxon>
        <taxon>Nocardiaceae</taxon>
        <taxon>Nocardia</taxon>
    </lineage>
</organism>
<evidence type="ECO:0000256" key="1">
    <source>
        <dbReference type="ARBA" id="ARBA00037217"/>
    </source>
</evidence>
<comment type="subunit">
    <text evidence="2">Interacts with COX5B; this interaction may contribute to localize PYROXD2 to the inner face of the inner mitochondrial membrane.</text>
</comment>
<feature type="domain" description="Amine oxidase" evidence="4">
    <location>
        <begin position="13"/>
        <end position="280"/>
    </location>
</feature>
<comment type="function">
    <text evidence="1">Probable oxidoreductase that may play a role as regulator of mitochondrial function.</text>
</comment>
<keyword evidence="6" id="KW-1185">Reference proteome</keyword>
<evidence type="ECO:0000259" key="4">
    <source>
        <dbReference type="Pfam" id="PF01593"/>
    </source>
</evidence>
<dbReference type="GO" id="GO:0005829">
    <property type="term" value="C:cytosol"/>
    <property type="evidence" value="ECO:0007669"/>
    <property type="project" value="TreeGrafter"/>
</dbReference>
<reference evidence="5" key="1">
    <citation type="submission" date="2020-11" db="EMBL/GenBank/DDBJ databases">
        <title>Nocardia NEAU-351.nov., a novel actinomycete isolated from the cow dung.</title>
        <authorList>
            <person name="Zhang X."/>
        </authorList>
    </citation>
    <scope>NUCLEOTIDE SEQUENCE</scope>
    <source>
        <strain evidence="5">NEAU-351</strain>
    </source>
</reference>
<accession>A0A931IEN8</accession>
<name>A0A931IEN8_9NOCA</name>
<dbReference type="Gene3D" id="3.50.50.60">
    <property type="entry name" value="FAD/NAD(P)-binding domain"/>
    <property type="match status" value="2"/>
</dbReference>
<dbReference type="PANTHER" id="PTHR10668">
    <property type="entry name" value="PHYTOENE DEHYDROGENASE"/>
    <property type="match status" value="1"/>
</dbReference>
<dbReference type="InterPro" id="IPR002937">
    <property type="entry name" value="Amino_oxidase"/>
</dbReference>
<evidence type="ECO:0000256" key="2">
    <source>
        <dbReference type="ARBA" id="ARBA00038825"/>
    </source>
</evidence>
<dbReference type="SUPFAM" id="SSF51905">
    <property type="entry name" value="FAD/NAD(P)-binding domain"/>
    <property type="match status" value="1"/>
</dbReference>
<comment type="caution">
    <text evidence="5">The sequence shown here is derived from an EMBL/GenBank/DDBJ whole genome shotgun (WGS) entry which is preliminary data.</text>
</comment>
<dbReference type="GO" id="GO:0016491">
    <property type="term" value="F:oxidoreductase activity"/>
    <property type="evidence" value="ECO:0007669"/>
    <property type="project" value="InterPro"/>
</dbReference>
<dbReference type="EMBL" id="JADMLG010000013">
    <property type="protein sequence ID" value="MBH0780099.1"/>
    <property type="molecule type" value="Genomic_DNA"/>
</dbReference>
<dbReference type="InterPro" id="IPR036188">
    <property type="entry name" value="FAD/NAD-bd_sf"/>
</dbReference>
<dbReference type="PANTHER" id="PTHR10668:SF103">
    <property type="entry name" value="PYRIDINE NUCLEOTIDE-DISULFIDE OXIDOREDUCTASE DOMAIN-CONTAINING PROTEIN 2"/>
    <property type="match status" value="1"/>
</dbReference>
<protein>
    <recommendedName>
        <fullName evidence="3">Pyridine nucleotide-disulfide oxidoreductase domain-containing protein 2</fullName>
    </recommendedName>
</protein>
<dbReference type="AlphaFoldDB" id="A0A931IEN8"/>
<evidence type="ECO:0000313" key="6">
    <source>
        <dbReference type="Proteomes" id="UP000655751"/>
    </source>
</evidence>
<sequence>MTVVVLGSGHNALVAACYLARAGERVEVLERDEVVGGAVSTVERFPGHRVDRGSSAHIMIRHTGIIEDLELDRFGLRYIDCDPWAFAPADPRTGAPPIVFHRDLDRTCDSIAGACGDRDAHAYRDFARIWADRSARVMRAFDGAPGPGHLLRSFWGLDAADGGSALSREFLQSGDALLDGHFDDERLKAALAWFGAQSGPPMSEPGTAPMVGFAALMHVLPPGRAVGGSGALTEALAARLRADGGVVATGDAVTELARVGDGWRVRTASGRDLRARTVIAGTHVLTTLDLLDAGGFDPAVLDGWRRRIRVGPGIGMVVRLATSALPRYQGAADRESARGLQLLVTDRAQLRRAHGAALAGDLPPRPVVLAMSFSALDPTIAPPDEHQLSLWAQWHPYALADGSDWSSHADREADRIIAEVETYAPGFADTVTARHVQTPVDLEREMGLRGGNVMHVEMSLDQMMLWRPIPELSGHRVPGAAGLYLTGASTHPGGGVSGASGRTAARLVLRDRRRLRLGFRRGQP</sequence>
<dbReference type="RefSeq" id="WP_196152392.1">
    <property type="nucleotide sequence ID" value="NZ_JADMLG010000013.1"/>
</dbReference>
<evidence type="ECO:0000313" key="5">
    <source>
        <dbReference type="EMBL" id="MBH0780099.1"/>
    </source>
</evidence>
<evidence type="ECO:0000256" key="3">
    <source>
        <dbReference type="ARBA" id="ARBA00040298"/>
    </source>
</evidence>
<dbReference type="Proteomes" id="UP000655751">
    <property type="component" value="Unassembled WGS sequence"/>
</dbReference>
<proteinExistence type="predicted"/>
<dbReference type="Pfam" id="PF01593">
    <property type="entry name" value="Amino_oxidase"/>
    <property type="match status" value="1"/>
</dbReference>
<gene>
    <name evidence="5" type="ORF">IT779_27880</name>
</gene>